<feature type="region of interest" description="Disordered" evidence="1">
    <location>
        <begin position="127"/>
        <end position="154"/>
    </location>
</feature>
<dbReference type="Proteomes" id="UP000013827">
    <property type="component" value="Unassembled WGS sequence"/>
</dbReference>
<proteinExistence type="predicted"/>
<dbReference type="GeneID" id="17264298"/>
<dbReference type="AlphaFoldDB" id="A0A0D3J5I2"/>
<evidence type="ECO:0000313" key="3">
    <source>
        <dbReference type="Proteomes" id="UP000013827"/>
    </source>
</evidence>
<name>A0A0D3J5I2_EMIH1</name>
<organism evidence="2 3">
    <name type="scientific">Emiliania huxleyi (strain CCMP1516)</name>
    <dbReference type="NCBI Taxonomy" id="280463"/>
    <lineage>
        <taxon>Eukaryota</taxon>
        <taxon>Haptista</taxon>
        <taxon>Haptophyta</taxon>
        <taxon>Prymnesiophyceae</taxon>
        <taxon>Isochrysidales</taxon>
        <taxon>Noelaerhabdaceae</taxon>
        <taxon>Emiliania</taxon>
    </lineage>
</organism>
<reference evidence="3" key="1">
    <citation type="journal article" date="2013" name="Nature">
        <title>Pan genome of the phytoplankton Emiliania underpins its global distribution.</title>
        <authorList>
            <person name="Read B.A."/>
            <person name="Kegel J."/>
            <person name="Klute M.J."/>
            <person name="Kuo A."/>
            <person name="Lefebvre S.C."/>
            <person name="Maumus F."/>
            <person name="Mayer C."/>
            <person name="Miller J."/>
            <person name="Monier A."/>
            <person name="Salamov A."/>
            <person name="Young J."/>
            <person name="Aguilar M."/>
            <person name="Claverie J.M."/>
            <person name="Frickenhaus S."/>
            <person name="Gonzalez K."/>
            <person name="Herman E.K."/>
            <person name="Lin Y.C."/>
            <person name="Napier J."/>
            <person name="Ogata H."/>
            <person name="Sarno A.F."/>
            <person name="Shmutz J."/>
            <person name="Schroeder D."/>
            <person name="de Vargas C."/>
            <person name="Verret F."/>
            <person name="von Dassow P."/>
            <person name="Valentin K."/>
            <person name="Van de Peer Y."/>
            <person name="Wheeler G."/>
            <person name="Dacks J.B."/>
            <person name="Delwiche C.F."/>
            <person name="Dyhrman S.T."/>
            <person name="Glockner G."/>
            <person name="John U."/>
            <person name="Richards T."/>
            <person name="Worden A.Z."/>
            <person name="Zhang X."/>
            <person name="Grigoriev I.V."/>
            <person name="Allen A.E."/>
            <person name="Bidle K."/>
            <person name="Borodovsky M."/>
            <person name="Bowler C."/>
            <person name="Brownlee C."/>
            <person name="Cock J.M."/>
            <person name="Elias M."/>
            <person name="Gladyshev V.N."/>
            <person name="Groth M."/>
            <person name="Guda C."/>
            <person name="Hadaegh A."/>
            <person name="Iglesias-Rodriguez M.D."/>
            <person name="Jenkins J."/>
            <person name="Jones B.M."/>
            <person name="Lawson T."/>
            <person name="Leese F."/>
            <person name="Lindquist E."/>
            <person name="Lobanov A."/>
            <person name="Lomsadze A."/>
            <person name="Malik S.B."/>
            <person name="Marsh M.E."/>
            <person name="Mackinder L."/>
            <person name="Mock T."/>
            <person name="Mueller-Roeber B."/>
            <person name="Pagarete A."/>
            <person name="Parker M."/>
            <person name="Probert I."/>
            <person name="Quesneville H."/>
            <person name="Raines C."/>
            <person name="Rensing S.A."/>
            <person name="Riano-Pachon D.M."/>
            <person name="Richier S."/>
            <person name="Rokitta S."/>
            <person name="Shiraiwa Y."/>
            <person name="Soanes D.M."/>
            <person name="van der Giezen M."/>
            <person name="Wahlund T.M."/>
            <person name="Williams B."/>
            <person name="Wilson W."/>
            <person name="Wolfe G."/>
            <person name="Wurch L.L."/>
        </authorList>
    </citation>
    <scope>NUCLEOTIDE SEQUENCE</scope>
</reference>
<dbReference type="PaxDb" id="2903-EOD18767"/>
<dbReference type="EnsemblProtists" id="EOD18767">
    <property type="protein sequence ID" value="EOD18767"/>
    <property type="gene ID" value="EMIHUDRAFT_436135"/>
</dbReference>
<reference evidence="2" key="2">
    <citation type="submission" date="2024-10" db="UniProtKB">
        <authorList>
            <consortium name="EnsemblProtists"/>
        </authorList>
    </citation>
    <scope>IDENTIFICATION</scope>
</reference>
<dbReference type="KEGG" id="ehx:EMIHUDRAFT_436135"/>
<evidence type="ECO:0000256" key="1">
    <source>
        <dbReference type="SAM" id="MobiDB-lite"/>
    </source>
</evidence>
<evidence type="ECO:0000313" key="2">
    <source>
        <dbReference type="EnsemblProtists" id="EOD18767"/>
    </source>
</evidence>
<keyword evidence="3" id="KW-1185">Reference proteome</keyword>
<dbReference type="HOGENOM" id="CLU_1535331_0_0_1"/>
<protein>
    <submittedName>
        <fullName evidence="2">Uncharacterized protein</fullName>
    </submittedName>
</protein>
<dbReference type="RefSeq" id="XP_005771196.1">
    <property type="nucleotide sequence ID" value="XM_005771139.1"/>
</dbReference>
<sequence>MLAGALLTVGIAPLSGTSRWTAARTSSLRGIRMDEAAAKAAWLARLDTPSWGTTSEPPTAMTAAAAASAGVITRGVITPTAPIKESAPGLPPGRAGASCRGYFEQAMARDGIMQDVEVSNPSKAAMRRQKGRAIITPTAPIKESAPGLAPGRPGASARGYLAESMANDGIMQIYG</sequence>
<accession>A0A0D3J5I2</accession>